<dbReference type="EMBL" id="JBHUII010000004">
    <property type="protein sequence ID" value="MFD2206138.1"/>
    <property type="molecule type" value="Genomic_DNA"/>
</dbReference>
<keyword evidence="3" id="KW-0597">Phosphoprotein</keyword>
<evidence type="ECO:0000259" key="8">
    <source>
        <dbReference type="PROSITE" id="PS50109"/>
    </source>
</evidence>
<dbReference type="CDD" id="cd00082">
    <property type="entry name" value="HisKA"/>
    <property type="match status" value="1"/>
</dbReference>
<comment type="caution">
    <text evidence="9">The sequence shown here is derived from an EMBL/GenBank/DDBJ whole genome shotgun (WGS) entry which is preliminary data.</text>
</comment>
<dbReference type="Gene3D" id="1.10.287.130">
    <property type="match status" value="1"/>
</dbReference>
<proteinExistence type="predicted"/>
<dbReference type="GO" id="GO:0005524">
    <property type="term" value="F:ATP binding"/>
    <property type="evidence" value="ECO:0007669"/>
    <property type="project" value="UniProtKB-KW"/>
</dbReference>
<dbReference type="InterPro" id="IPR036890">
    <property type="entry name" value="HATPase_C_sf"/>
</dbReference>
<dbReference type="SUPFAM" id="SSF47384">
    <property type="entry name" value="Homodimeric domain of signal transducing histidine kinase"/>
    <property type="match status" value="1"/>
</dbReference>
<evidence type="ECO:0000256" key="3">
    <source>
        <dbReference type="ARBA" id="ARBA00022553"/>
    </source>
</evidence>
<keyword evidence="7" id="KW-0472">Membrane</keyword>
<dbReference type="InterPro" id="IPR003661">
    <property type="entry name" value="HisK_dim/P_dom"/>
</dbReference>
<evidence type="ECO:0000313" key="10">
    <source>
        <dbReference type="Proteomes" id="UP001597294"/>
    </source>
</evidence>
<dbReference type="Pfam" id="PF00512">
    <property type="entry name" value="HisKA"/>
    <property type="match status" value="1"/>
</dbReference>
<keyword evidence="7" id="KW-1133">Transmembrane helix</keyword>
<keyword evidence="5" id="KW-0418">Kinase</keyword>
<evidence type="ECO:0000256" key="5">
    <source>
        <dbReference type="ARBA" id="ARBA00022777"/>
    </source>
</evidence>
<keyword evidence="9" id="KW-0547">Nucleotide-binding</keyword>
<gene>
    <name evidence="9" type="ORF">ACFSKO_10960</name>
</gene>
<dbReference type="PROSITE" id="PS50109">
    <property type="entry name" value="HIS_KIN"/>
    <property type="match status" value="1"/>
</dbReference>
<dbReference type="InterPro" id="IPR050736">
    <property type="entry name" value="Sensor_HK_Regulatory"/>
</dbReference>
<reference evidence="10" key="1">
    <citation type="journal article" date="2019" name="Int. J. Syst. Evol. Microbiol.">
        <title>The Global Catalogue of Microorganisms (GCM) 10K type strain sequencing project: providing services to taxonomists for standard genome sequencing and annotation.</title>
        <authorList>
            <consortium name="The Broad Institute Genomics Platform"/>
            <consortium name="The Broad Institute Genome Sequencing Center for Infectious Disease"/>
            <person name="Wu L."/>
            <person name="Ma J."/>
        </authorList>
    </citation>
    <scope>NUCLEOTIDE SEQUENCE [LARGE SCALE GENOMIC DNA]</scope>
    <source>
        <strain evidence="10">CGMCC 4.7192</strain>
    </source>
</reference>
<evidence type="ECO:0000256" key="4">
    <source>
        <dbReference type="ARBA" id="ARBA00022679"/>
    </source>
</evidence>
<evidence type="ECO:0000256" key="1">
    <source>
        <dbReference type="ARBA" id="ARBA00000085"/>
    </source>
</evidence>
<dbReference type="InterPro" id="IPR003594">
    <property type="entry name" value="HATPase_dom"/>
</dbReference>
<dbReference type="InterPro" id="IPR005467">
    <property type="entry name" value="His_kinase_dom"/>
</dbReference>
<dbReference type="SUPFAM" id="SSF55874">
    <property type="entry name" value="ATPase domain of HSP90 chaperone/DNA topoisomerase II/histidine kinase"/>
    <property type="match status" value="1"/>
</dbReference>
<keyword evidence="4" id="KW-0808">Transferase</keyword>
<dbReference type="InterPro" id="IPR004358">
    <property type="entry name" value="Sig_transdc_His_kin-like_C"/>
</dbReference>
<dbReference type="InterPro" id="IPR021796">
    <property type="entry name" value="Tll0287-like_dom"/>
</dbReference>
<name>A0ABW5BJ50_9PROT</name>
<keyword evidence="9" id="KW-0067">ATP-binding</keyword>
<sequence>MVFKAVGRYPQIVVAIVILGVIGLFIVGSKHYLERTRQALAFETAKAFEISITTLHNLYSKEVVPRAEAGGIELTDDLETSTDKIPFPATMTMTYGEELERVSAGMTTSMYSAYPFPGRASRKLDAFQLAALNFLKENPEDHFYRFAKVANRDVVRYSRGISMNQDCLECHNTAGIGRKWVVGDFRGVREVIINLPRADALEEEMTGFAILLAILAVIFGSIVMLPTVNILQSSSKDNKTLVEELTKKNAVLENADLAKSRLLKGVGHDLKTPLNAIIGFSDTMNNEIFGKIDNAKYKDYAQSIHSSGLHLLRMIEQLLNTGAIQDTGWSYEEEALSVNPLLASIEPVLRSATEMAGIKFVMQPLHSDITLMGDGRALRQILTNLVDNAVKYSKANLITVRCQQENGKLVLSVKDDGIGISKQELDKLHQEHYRGNSASDHHATGMGIGLWLVDNFAKMHGGELIMESIPDKGSSFSVLFPSDRILAQSN</sequence>
<dbReference type="InterPro" id="IPR036097">
    <property type="entry name" value="HisK_dim/P_sf"/>
</dbReference>
<evidence type="ECO:0000256" key="2">
    <source>
        <dbReference type="ARBA" id="ARBA00012438"/>
    </source>
</evidence>
<feature type="domain" description="Histidine kinase" evidence="8">
    <location>
        <begin position="265"/>
        <end position="484"/>
    </location>
</feature>
<keyword evidence="7" id="KW-0812">Transmembrane</keyword>
<comment type="catalytic activity">
    <reaction evidence="1">
        <text>ATP + protein L-histidine = ADP + protein N-phospho-L-histidine.</text>
        <dbReference type="EC" id="2.7.13.3"/>
    </reaction>
</comment>
<dbReference type="PANTHER" id="PTHR43711:SF26">
    <property type="entry name" value="SENSOR HISTIDINE KINASE RCSC"/>
    <property type="match status" value="1"/>
</dbReference>
<feature type="transmembrane region" description="Helical" evidence="7">
    <location>
        <begin position="207"/>
        <end position="228"/>
    </location>
</feature>
<dbReference type="Gene3D" id="3.30.565.10">
    <property type="entry name" value="Histidine kinase-like ATPase, C-terminal domain"/>
    <property type="match status" value="1"/>
</dbReference>
<accession>A0ABW5BJ50</accession>
<evidence type="ECO:0000256" key="6">
    <source>
        <dbReference type="ARBA" id="ARBA00023012"/>
    </source>
</evidence>
<keyword evidence="6" id="KW-0902">Two-component regulatory system</keyword>
<dbReference type="Proteomes" id="UP001597294">
    <property type="component" value="Unassembled WGS sequence"/>
</dbReference>
<feature type="transmembrane region" description="Helical" evidence="7">
    <location>
        <begin position="12"/>
        <end position="33"/>
    </location>
</feature>
<organism evidence="9 10">
    <name type="scientific">Kiloniella antarctica</name>
    <dbReference type="NCBI Taxonomy" id="1550907"/>
    <lineage>
        <taxon>Bacteria</taxon>
        <taxon>Pseudomonadati</taxon>
        <taxon>Pseudomonadota</taxon>
        <taxon>Alphaproteobacteria</taxon>
        <taxon>Rhodospirillales</taxon>
        <taxon>Kiloniellaceae</taxon>
        <taxon>Kiloniella</taxon>
    </lineage>
</organism>
<dbReference type="RefSeq" id="WP_380251423.1">
    <property type="nucleotide sequence ID" value="NZ_JBHUII010000004.1"/>
</dbReference>
<dbReference type="Pfam" id="PF11845">
    <property type="entry name" value="Tll0287-like"/>
    <property type="match status" value="1"/>
</dbReference>
<dbReference type="PRINTS" id="PR00344">
    <property type="entry name" value="BCTRLSENSOR"/>
</dbReference>
<dbReference type="PANTHER" id="PTHR43711">
    <property type="entry name" value="TWO-COMPONENT HISTIDINE KINASE"/>
    <property type="match status" value="1"/>
</dbReference>
<dbReference type="Pfam" id="PF02518">
    <property type="entry name" value="HATPase_c"/>
    <property type="match status" value="1"/>
</dbReference>
<evidence type="ECO:0000256" key="7">
    <source>
        <dbReference type="SAM" id="Phobius"/>
    </source>
</evidence>
<dbReference type="EC" id="2.7.13.3" evidence="2"/>
<keyword evidence="10" id="KW-1185">Reference proteome</keyword>
<evidence type="ECO:0000313" key="9">
    <source>
        <dbReference type="EMBL" id="MFD2206138.1"/>
    </source>
</evidence>
<dbReference type="SMART" id="SM00388">
    <property type="entry name" value="HisKA"/>
    <property type="match status" value="1"/>
</dbReference>
<dbReference type="SMART" id="SM00387">
    <property type="entry name" value="HATPase_c"/>
    <property type="match status" value="1"/>
</dbReference>
<protein>
    <recommendedName>
        <fullName evidence="2">histidine kinase</fullName>
        <ecNumber evidence="2">2.7.13.3</ecNumber>
    </recommendedName>
</protein>